<feature type="signal peptide" evidence="3">
    <location>
        <begin position="1"/>
        <end position="27"/>
    </location>
</feature>
<sequence>METRNNMLLKSLLISIIFLCLFTSITSSTPELAKEAKSDIKTEAPDATSTKLNEPAKSAATPKVITNLTTSHLKASPTATPLSVSAITIKALVPTQNNTNQKPQVDRKGKENENNSEEVPEEEEKEAEAEKENVKEVKSKSAEKPAVTDEVVSENKPKPQVVKAPVEPKRQDLLRASASDIDQSTGHAFVYILAFGVLLFVVYFLVHNKNKILGLLLEGRSGRRGSVGRRAGGNARYRRLSTADADSKSSSCAVDVDSEQRNYVS</sequence>
<keyword evidence="2" id="KW-0812">Transmembrane</keyword>
<feature type="region of interest" description="Disordered" evidence="1">
    <location>
        <begin position="95"/>
        <end position="163"/>
    </location>
</feature>
<accession>A0A915D498</accession>
<proteinExistence type="predicted"/>
<evidence type="ECO:0000313" key="4">
    <source>
        <dbReference type="Proteomes" id="UP000887574"/>
    </source>
</evidence>
<evidence type="ECO:0000256" key="3">
    <source>
        <dbReference type="SAM" id="SignalP"/>
    </source>
</evidence>
<evidence type="ECO:0000313" key="5">
    <source>
        <dbReference type="WBParaSite" id="jg15693"/>
    </source>
</evidence>
<feature type="transmembrane region" description="Helical" evidence="2">
    <location>
        <begin position="188"/>
        <end position="206"/>
    </location>
</feature>
<dbReference type="WBParaSite" id="jg15693">
    <property type="protein sequence ID" value="jg15693"/>
    <property type="gene ID" value="jg15693"/>
</dbReference>
<feature type="chain" id="PRO_5037295914" evidence="3">
    <location>
        <begin position="28"/>
        <end position="265"/>
    </location>
</feature>
<keyword evidence="2" id="KW-0472">Membrane</keyword>
<feature type="compositionally biased region" description="Basic and acidic residues" evidence="1">
    <location>
        <begin position="128"/>
        <end position="157"/>
    </location>
</feature>
<evidence type="ECO:0000256" key="2">
    <source>
        <dbReference type="SAM" id="Phobius"/>
    </source>
</evidence>
<dbReference type="Proteomes" id="UP000887574">
    <property type="component" value="Unplaced"/>
</dbReference>
<reference evidence="5" key="1">
    <citation type="submission" date="2022-11" db="UniProtKB">
        <authorList>
            <consortium name="WormBaseParasite"/>
        </authorList>
    </citation>
    <scope>IDENTIFICATION</scope>
</reference>
<evidence type="ECO:0000256" key="1">
    <source>
        <dbReference type="SAM" id="MobiDB-lite"/>
    </source>
</evidence>
<feature type="compositionally biased region" description="Acidic residues" evidence="1">
    <location>
        <begin position="114"/>
        <end position="127"/>
    </location>
</feature>
<feature type="region of interest" description="Disordered" evidence="1">
    <location>
        <begin position="36"/>
        <end position="59"/>
    </location>
</feature>
<name>A0A915D498_9BILA</name>
<feature type="compositionally biased region" description="Basic and acidic residues" evidence="1">
    <location>
        <begin position="104"/>
        <end position="113"/>
    </location>
</feature>
<keyword evidence="3" id="KW-0732">Signal</keyword>
<organism evidence="4 5">
    <name type="scientific">Ditylenchus dipsaci</name>
    <dbReference type="NCBI Taxonomy" id="166011"/>
    <lineage>
        <taxon>Eukaryota</taxon>
        <taxon>Metazoa</taxon>
        <taxon>Ecdysozoa</taxon>
        <taxon>Nematoda</taxon>
        <taxon>Chromadorea</taxon>
        <taxon>Rhabditida</taxon>
        <taxon>Tylenchina</taxon>
        <taxon>Tylenchomorpha</taxon>
        <taxon>Sphaerularioidea</taxon>
        <taxon>Anguinidae</taxon>
        <taxon>Anguininae</taxon>
        <taxon>Ditylenchus</taxon>
    </lineage>
</organism>
<dbReference type="AlphaFoldDB" id="A0A915D498"/>
<protein>
    <submittedName>
        <fullName evidence="5">Uncharacterized protein</fullName>
    </submittedName>
</protein>
<keyword evidence="4" id="KW-1185">Reference proteome</keyword>
<keyword evidence="2" id="KW-1133">Transmembrane helix</keyword>